<accession>A0ABS8VLA2</accession>
<organism evidence="1 2">
    <name type="scientific">Datura stramonium</name>
    <name type="common">Jimsonweed</name>
    <name type="synonym">Common thornapple</name>
    <dbReference type="NCBI Taxonomy" id="4076"/>
    <lineage>
        <taxon>Eukaryota</taxon>
        <taxon>Viridiplantae</taxon>
        <taxon>Streptophyta</taxon>
        <taxon>Embryophyta</taxon>
        <taxon>Tracheophyta</taxon>
        <taxon>Spermatophyta</taxon>
        <taxon>Magnoliopsida</taxon>
        <taxon>eudicotyledons</taxon>
        <taxon>Gunneridae</taxon>
        <taxon>Pentapetalae</taxon>
        <taxon>asterids</taxon>
        <taxon>lamiids</taxon>
        <taxon>Solanales</taxon>
        <taxon>Solanaceae</taxon>
        <taxon>Solanoideae</taxon>
        <taxon>Datureae</taxon>
        <taxon>Datura</taxon>
    </lineage>
</organism>
<keyword evidence="2" id="KW-1185">Reference proteome</keyword>
<reference evidence="1 2" key="1">
    <citation type="journal article" date="2021" name="BMC Genomics">
        <title>Datura genome reveals duplications of psychoactive alkaloid biosynthetic genes and high mutation rate following tissue culture.</title>
        <authorList>
            <person name="Rajewski A."/>
            <person name="Carter-House D."/>
            <person name="Stajich J."/>
            <person name="Litt A."/>
        </authorList>
    </citation>
    <scope>NUCLEOTIDE SEQUENCE [LARGE SCALE GENOMIC DNA]</scope>
    <source>
        <strain evidence="1">AR-01</strain>
    </source>
</reference>
<proteinExistence type="predicted"/>
<dbReference type="EMBL" id="JACEIK010004975">
    <property type="protein sequence ID" value="MCD9646945.1"/>
    <property type="molecule type" value="Genomic_DNA"/>
</dbReference>
<name>A0ABS8VLA2_DATST</name>
<comment type="caution">
    <text evidence="1">The sequence shown here is derived from an EMBL/GenBank/DDBJ whole genome shotgun (WGS) entry which is preliminary data.</text>
</comment>
<sequence length="259" mass="29302">MKIRYIDIILTDKKLRNIDLGDLSEADLPESSEQREPVDKKLYDDLKCELAEVRNDMIVLRKKVNDQHNDIKAYMDRQFKLILDEIRLSRMKRTAHLNDEEDDFSNTAKVYAGIPTKFNVEADIQCGVDVGYTYSEVAEHEINGQYAQETTVSKNSSVPSSFDTTTGCLSKSVEKGVSSTKIPTLNDFELPLFNESRIGYYEKRIAIDRNKAPAYAESDAADPLACVLQEDIQKHASDSKLTLDVLRQSQQLTGNTPIL</sequence>
<gene>
    <name evidence="1" type="ORF">HAX54_037202</name>
</gene>
<evidence type="ECO:0000313" key="1">
    <source>
        <dbReference type="EMBL" id="MCD9646945.1"/>
    </source>
</evidence>
<dbReference type="Proteomes" id="UP000823775">
    <property type="component" value="Unassembled WGS sequence"/>
</dbReference>
<protein>
    <submittedName>
        <fullName evidence="1">Uncharacterized protein</fullName>
    </submittedName>
</protein>
<evidence type="ECO:0000313" key="2">
    <source>
        <dbReference type="Proteomes" id="UP000823775"/>
    </source>
</evidence>